<name>A0ABV3GKC5_MICGL</name>
<evidence type="ECO:0000313" key="2">
    <source>
        <dbReference type="Proteomes" id="UP001551675"/>
    </source>
</evidence>
<dbReference type="Proteomes" id="UP001551675">
    <property type="component" value="Unassembled WGS sequence"/>
</dbReference>
<organism evidence="1 2">
    <name type="scientific">Microtetraspora glauca</name>
    <dbReference type="NCBI Taxonomy" id="1996"/>
    <lineage>
        <taxon>Bacteria</taxon>
        <taxon>Bacillati</taxon>
        <taxon>Actinomycetota</taxon>
        <taxon>Actinomycetes</taxon>
        <taxon>Streptosporangiales</taxon>
        <taxon>Streptosporangiaceae</taxon>
        <taxon>Microtetraspora</taxon>
    </lineage>
</organism>
<keyword evidence="2" id="KW-1185">Reference proteome</keyword>
<protein>
    <submittedName>
        <fullName evidence="1">Uncharacterized protein</fullName>
    </submittedName>
</protein>
<comment type="caution">
    <text evidence="1">The sequence shown here is derived from an EMBL/GenBank/DDBJ whole genome shotgun (WGS) entry which is preliminary data.</text>
</comment>
<proteinExistence type="predicted"/>
<dbReference type="EMBL" id="JBFALK010000015">
    <property type="protein sequence ID" value="MEV0972044.1"/>
    <property type="molecule type" value="Genomic_DNA"/>
</dbReference>
<accession>A0ABV3GKC5</accession>
<evidence type="ECO:0000313" key="1">
    <source>
        <dbReference type="EMBL" id="MEV0972044.1"/>
    </source>
</evidence>
<dbReference type="RefSeq" id="WP_061254348.1">
    <property type="nucleotide sequence ID" value="NZ_JBFALK010000015.1"/>
</dbReference>
<gene>
    <name evidence="1" type="ORF">AB0I59_25865</name>
</gene>
<reference evidence="1 2" key="1">
    <citation type="submission" date="2024-06" db="EMBL/GenBank/DDBJ databases">
        <title>The Natural Products Discovery Center: Release of the First 8490 Sequenced Strains for Exploring Actinobacteria Biosynthetic Diversity.</title>
        <authorList>
            <person name="Kalkreuter E."/>
            <person name="Kautsar S.A."/>
            <person name="Yang D."/>
            <person name="Bader C.D."/>
            <person name="Teijaro C.N."/>
            <person name="Fluegel L."/>
            <person name="Davis C.M."/>
            <person name="Simpson J.R."/>
            <person name="Lauterbach L."/>
            <person name="Steele A.D."/>
            <person name="Gui C."/>
            <person name="Meng S."/>
            <person name="Li G."/>
            <person name="Viehrig K."/>
            <person name="Ye F."/>
            <person name="Su P."/>
            <person name="Kiefer A.F."/>
            <person name="Nichols A."/>
            <person name="Cepeda A.J."/>
            <person name="Yan W."/>
            <person name="Fan B."/>
            <person name="Jiang Y."/>
            <person name="Adhikari A."/>
            <person name="Zheng C.-J."/>
            <person name="Schuster L."/>
            <person name="Cowan T.M."/>
            <person name="Smanski M.J."/>
            <person name="Chevrette M.G."/>
            <person name="De Carvalho L.P.S."/>
            <person name="Shen B."/>
        </authorList>
    </citation>
    <scope>NUCLEOTIDE SEQUENCE [LARGE SCALE GENOMIC DNA]</scope>
    <source>
        <strain evidence="1 2">NPDC050100</strain>
    </source>
</reference>
<sequence>MPTLLEHPPKKTIPTNRPRISVLATSMLLAGMGAIVSAVPGEAAHAVARTAAAGPAAVTTVGYAAMHAAGYEARTYIRSGGCEGWVYTTKRSGHWHAQGVLRSRYNHCIMYLARRHGSGGYVQVSQERRAINETVRTGYHWDDRGYRARVCIQNYDHKDEQYRCGKGV</sequence>